<keyword evidence="7" id="KW-1185">Reference proteome</keyword>
<dbReference type="SUPFAM" id="SSF48498">
    <property type="entry name" value="Tetracyclin repressor-like, C-terminal domain"/>
    <property type="match status" value="1"/>
</dbReference>
<dbReference type="Gene3D" id="1.10.357.10">
    <property type="entry name" value="Tetracycline Repressor, domain 2"/>
    <property type="match status" value="1"/>
</dbReference>
<evidence type="ECO:0000256" key="1">
    <source>
        <dbReference type="ARBA" id="ARBA00023015"/>
    </source>
</evidence>
<feature type="domain" description="HTH tetR-type" evidence="5">
    <location>
        <begin position="13"/>
        <end position="73"/>
    </location>
</feature>
<protein>
    <submittedName>
        <fullName evidence="6">TetR/AcrR family transcriptional regulator</fullName>
    </submittedName>
</protein>
<dbReference type="InterPro" id="IPR050109">
    <property type="entry name" value="HTH-type_TetR-like_transc_reg"/>
</dbReference>
<gene>
    <name evidence="6" type="ORF">H9L10_01030</name>
</gene>
<evidence type="ECO:0000256" key="2">
    <source>
        <dbReference type="ARBA" id="ARBA00023125"/>
    </source>
</evidence>
<dbReference type="SUPFAM" id="SSF46689">
    <property type="entry name" value="Homeodomain-like"/>
    <property type="match status" value="1"/>
</dbReference>
<dbReference type="AlphaFoldDB" id="A0A7G9R299"/>
<dbReference type="PRINTS" id="PR00455">
    <property type="entry name" value="HTHTETR"/>
</dbReference>
<evidence type="ECO:0000256" key="4">
    <source>
        <dbReference type="PROSITE-ProRule" id="PRU00335"/>
    </source>
</evidence>
<evidence type="ECO:0000313" key="7">
    <source>
        <dbReference type="Proteomes" id="UP000515976"/>
    </source>
</evidence>
<dbReference type="Proteomes" id="UP000515976">
    <property type="component" value="Chromosome"/>
</dbReference>
<dbReference type="GO" id="GO:0000976">
    <property type="term" value="F:transcription cis-regulatory region binding"/>
    <property type="evidence" value="ECO:0007669"/>
    <property type="project" value="TreeGrafter"/>
</dbReference>
<keyword evidence="1" id="KW-0805">Transcription regulation</keyword>
<dbReference type="InterPro" id="IPR001647">
    <property type="entry name" value="HTH_TetR"/>
</dbReference>
<dbReference type="Gene3D" id="1.10.10.60">
    <property type="entry name" value="Homeodomain-like"/>
    <property type="match status" value="1"/>
</dbReference>
<dbReference type="Pfam" id="PF16859">
    <property type="entry name" value="TetR_C_11"/>
    <property type="match status" value="1"/>
</dbReference>
<keyword evidence="3" id="KW-0804">Transcription</keyword>
<dbReference type="EMBL" id="CP060712">
    <property type="protein sequence ID" value="QNN49724.1"/>
    <property type="molecule type" value="Genomic_DNA"/>
</dbReference>
<dbReference type="GO" id="GO:0003700">
    <property type="term" value="F:DNA-binding transcription factor activity"/>
    <property type="evidence" value="ECO:0007669"/>
    <property type="project" value="TreeGrafter"/>
</dbReference>
<dbReference type="PANTHER" id="PTHR30055">
    <property type="entry name" value="HTH-TYPE TRANSCRIPTIONAL REGULATOR RUTR"/>
    <property type="match status" value="1"/>
</dbReference>
<evidence type="ECO:0000313" key="6">
    <source>
        <dbReference type="EMBL" id="QNN49724.1"/>
    </source>
</evidence>
<feature type="DNA-binding region" description="H-T-H motif" evidence="4">
    <location>
        <begin position="36"/>
        <end position="55"/>
    </location>
</feature>
<evidence type="ECO:0000256" key="3">
    <source>
        <dbReference type="ARBA" id="ARBA00023163"/>
    </source>
</evidence>
<organism evidence="6 7">
    <name type="scientific">Phycicoccus endophyticus</name>
    <dbReference type="NCBI Taxonomy" id="1690220"/>
    <lineage>
        <taxon>Bacteria</taxon>
        <taxon>Bacillati</taxon>
        <taxon>Actinomycetota</taxon>
        <taxon>Actinomycetes</taxon>
        <taxon>Micrococcales</taxon>
        <taxon>Intrasporangiaceae</taxon>
        <taxon>Phycicoccus</taxon>
    </lineage>
</organism>
<dbReference type="PANTHER" id="PTHR30055:SF148">
    <property type="entry name" value="TETR-FAMILY TRANSCRIPTIONAL REGULATOR"/>
    <property type="match status" value="1"/>
</dbReference>
<dbReference type="InterPro" id="IPR009057">
    <property type="entry name" value="Homeodomain-like_sf"/>
</dbReference>
<evidence type="ECO:0000259" key="5">
    <source>
        <dbReference type="PROSITE" id="PS50977"/>
    </source>
</evidence>
<dbReference type="KEGG" id="pei:H9L10_01030"/>
<name>A0A7G9R299_9MICO</name>
<keyword evidence="2 4" id="KW-0238">DNA-binding</keyword>
<reference evidence="6 7" key="1">
    <citation type="submission" date="2020-08" db="EMBL/GenBank/DDBJ databases">
        <title>Genome sequence of Phycicoccus endophyticus JCM 31784T.</title>
        <authorList>
            <person name="Hyun D.-W."/>
            <person name="Bae J.-W."/>
        </authorList>
    </citation>
    <scope>NUCLEOTIDE SEQUENCE [LARGE SCALE GENOMIC DNA]</scope>
    <source>
        <strain evidence="6 7">JCM 31784</strain>
    </source>
</reference>
<dbReference type="InterPro" id="IPR011075">
    <property type="entry name" value="TetR_C"/>
</dbReference>
<accession>A0A7G9R299</accession>
<dbReference type="RefSeq" id="WP_187566719.1">
    <property type="nucleotide sequence ID" value="NZ_BMMY01000004.1"/>
</dbReference>
<dbReference type="InterPro" id="IPR036271">
    <property type="entry name" value="Tet_transcr_reg_TetR-rel_C_sf"/>
</dbReference>
<dbReference type="PROSITE" id="PS50977">
    <property type="entry name" value="HTH_TETR_2"/>
    <property type="match status" value="1"/>
</dbReference>
<sequence>MSTHPVRHRRRGATLEAAILDAAWEEIAERGYTGFTVDAVAARAGTSKAVLYRRWPDKPELARAAIAHLLAADPVVAPDTGRLRDDVLGLLRRVNERRVGVAAALVANLGDFYRDTGTDLGTLRDSASTGGPSAMVAVVERAVRRGEVEQGRVSERIMRLPTDLLRMELLLGAREVDDAVLVEIVDTIFLPLATGGRAQRTV</sequence>
<dbReference type="Pfam" id="PF00440">
    <property type="entry name" value="TetR_N"/>
    <property type="match status" value="1"/>
</dbReference>
<proteinExistence type="predicted"/>